<dbReference type="AlphaFoldDB" id="A0A4V1C7Q1"/>
<feature type="compositionally biased region" description="Polar residues" evidence="1">
    <location>
        <begin position="1050"/>
        <end position="1067"/>
    </location>
</feature>
<feature type="region of interest" description="Disordered" evidence="1">
    <location>
        <begin position="1036"/>
        <end position="1104"/>
    </location>
</feature>
<feature type="compositionally biased region" description="Low complexity" evidence="1">
    <location>
        <begin position="1076"/>
        <end position="1102"/>
    </location>
</feature>
<accession>A0A4V1C7Q1</accession>
<reference evidence="2 3" key="1">
    <citation type="journal article" date="2019" name="Mol. Biol. Evol.">
        <title>Blast fungal genomes show frequent chromosomal changes, gene gains and losses, and effector gene turnover.</title>
        <authorList>
            <person name="Gomez Luciano L.B."/>
            <person name="Jason Tsai I."/>
            <person name="Chuma I."/>
            <person name="Tosa Y."/>
            <person name="Chen Y.H."/>
            <person name="Li J.Y."/>
            <person name="Li M.Y."/>
            <person name="Jade Lu M.Y."/>
            <person name="Nakayashiki H."/>
            <person name="Li W.H."/>
        </authorList>
    </citation>
    <scope>NUCLEOTIDE SEQUENCE [LARGE SCALE GENOMIC DNA]</scope>
    <source>
        <strain evidence="2">MZ5-1-6</strain>
    </source>
</reference>
<feature type="region of interest" description="Disordered" evidence="1">
    <location>
        <begin position="1"/>
        <end position="49"/>
    </location>
</feature>
<organism evidence="2 3">
    <name type="scientific">Pyricularia oryzae</name>
    <name type="common">Rice blast fungus</name>
    <name type="synonym">Magnaporthe oryzae</name>
    <dbReference type="NCBI Taxonomy" id="318829"/>
    <lineage>
        <taxon>Eukaryota</taxon>
        <taxon>Fungi</taxon>
        <taxon>Dikarya</taxon>
        <taxon>Ascomycota</taxon>
        <taxon>Pezizomycotina</taxon>
        <taxon>Sordariomycetes</taxon>
        <taxon>Sordariomycetidae</taxon>
        <taxon>Magnaporthales</taxon>
        <taxon>Pyriculariaceae</taxon>
        <taxon>Pyricularia</taxon>
    </lineage>
</organism>
<dbReference type="Proteomes" id="UP000294847">
    <property type="component" value="Chromosome 6"/>
</dbReference>
<sequence>MPIMAANKKDAADLFRQIQTDPRGQAETRAEADRRDPPEPQWSHTPDDRLDDQLWNTRFGSLLSWDKVESLIQRRGATRAQYHSHISAGTGQWVLPEPRKRKIAGQVDHYEYVPAWSDPDYESEERKAARTTASFIGRQVPGKGDRPQSVEPTQFAKKYGVYPGRDDGRSLLSPKNATVKLDNNKAFWFKKKWQREVNKEALAHVRRAIFEPQRDPSSRHVGDNREFRSFLEANSQTVARGIRHTKQPGAYPPELFKACLEYHTNLKDNNIPRDYQRYMFSGFDVDELIDHGLFDFNNDVSSELNVLELHGLLLREKWKTLHPIAAPRDQPRQYWRFLDKNGNVNEGEWTASDDRVWTALKPALQVVSYIFEIDPPAWKGLRNLYTRFQIDPRRDPWNSVLSTQIPPSAFQGRVGWEAFPNDDRSRFPGLAALHAAGINLTKGVEEIFKFCLRLSIGSCHRGKNLPPHLREPAHGMSYIHENGPALKDTEIRIVIGAELLWPLLSPDTTESEKLSCSFAVACTLLHEFAHGVELACSLLPKHTGAIPGLFPAETAHLAALGDTLFGQNMEPIAGWTKDDFYQPFFEDEPVAEPGHALVNDIFGGIVNKLQPYLSAPMPESLNLAMTDLVSEQWPPTLTRPWLRSTEFNPILLSNPQLSFADMHTALPFKSYLKYFQRSFWEHEWPTWGYEALKVYSEGDLHTRATGAPKATVEPVSVPEDLLKSTFGVHRGTFISHALDILDKFGYRDMTQHLKFLLRVRLCQEYTKRRWHVERRTWPQMRNEMDDLAKELQKAGAEFLTPFEAARGSEEDLEKWYQGKVDAGEINPQDDIDHKTRAEMCCEKQYKALLAKLRKFERLCTTRLCYFQYLAREYITLTEDQREVLDQRHGVQIHKEINCGVTYICKGAKLAVDALVEQMRSHDPIGDVPVGDLEARSRRLETMMQLLIKTKHVFMAKRNPQQVASQWPVFTTINIWPNTPIDWRRLAAVQDCERLADPYLILIAQELRNLIGSQAGLGLTALRPAELRVAQRAMQEGKLLSEDTGDDAETPSPTYSDTEDQSAVNVDETQGPDPANTAGQGSSSATSTPDAAATTTNPTSTSALNPAAPVFTSFAATFNPILQAVDPYMQAFNPFANYFGPGGYPAPDAPPAARNDPMDLDDEWLNPDFLPDE</sequence>
<proteinExistence type="predicted"/>
<gene>
    <name evidence="2" type="ORF">PoMZ_05862</name>
</gene>
<dbReference type="EMBL" id="CP034209">
    <property type="protein sequence ID" value="QBZ64168.1"/>
    <property type="molecule type" value="Genomic_DNA"/>
</dbReference>
<evidence type="ECO:0000256" key="1">
    <source>
        <dbReference type="SAM" id="MobiDB-lite"/>
    </source>
</evidence>
<evidence type="ECO:0000313" key="3">
    <source>
        <dbReference type="Proteomes" id="UP000294847"/>
    </source>
</evidence>
<feature type="compositionally biased region" description="Basic and acidic residues" evidence="1">
    <location>
        <begin position="24"/>
        <end position="38"/>
    </location>
</feature>
<feature type="compositionally biased region" description="Acidic residues" evidence="1">
    <location>
        <begin position="1157"/>
        <end position="1172"/>
    </location>
</feature>
<evidence type="ECO:0000313" key="2">
    <source>
        <dbReference type="EMBL" id="QBZ64168.1"/>
    </source>
</evidence>
<protein>
    <submittedName>
        <fullName evidence="2">Uncharacterized protein</fullName>
    </submittedName>
</protein>
<name>A0A4V1C7Q1_PYROR</name>
<feature type="region of interest" description="Disordered" evidence="1">
    <location>
        <begin position="1142"/>
        <end position="1172"/>
    </location>
</feature>